<dbReference type="Gene3D" id="1.50.10.130">
    <property type="entry name" value="Terpene synthase, N-terminal domain"/>
    <property type="match status" value="1"/>
</dbReference>
<dbReference type="SFLD" id="SFLDG01019">
    <property type="entry name" value="Terpene_Cyclase_Like_1_C_Termi"/>
    <property type="match status" value="1"/>
</dbReference>
<keyword evidence="3" id="KW-0460">Magnesium</keyword>
<comment type="cofactor">
    <cofactor evidence="1">
        <name>Mg(2+)</name>
        <dbReference type="ChEBI" id="CHEBI:18420"/>
    </cofactor>
</comment>
<dbReference type="SUPFAM" id="SSF48239">
    <property type="entry name" value="Terpenoid cyclases/Protein prenyltransferases"/>
    <property type="match status" value="1"/>
</dbReference>
<evidence type="ECO:0000256" key="6">
    <source>
        <dbReference type="ARBA" id="ARBA00067923"/>
    </source>
</evidence>
<sequence length="599" mass="68899">MGTATELLCLHRPISLTHKLFRNPLPKVIQATPLTLKLRCSVSTENVSFTETETETETRRSANYEPNSWDYDYLLSSDTDESIEVYKDKAKKLEAEVRREINNEKAEFLTLLELIDNVQRLGLGYRFESDIRRALDRFVSSGGFDAVTKTSLHATALSFRLLRQHGFEVSQEAFGGFKDQNGKFLENLKEDIKAILSLYEASFLALEGENILDEAKVFAISHLKELSEEKIGKDLAEQVNHALELPLHRRTQRLEAVWSIEAYRKKEDANQVLLELAILDYNMIQSVYQRDLRETSRWWRRVGLATKLHFARDRLIESFYWAVGVAFEPQYSDCRNSVAKMFSFVTIIDDIYDVYGTLDELELFTDAVERWDVNAINDLPDYMKLCFLALYNTINEIAYDNLKEKGENILPYLTKAWADLCNAFLQEAKWLYNKSTPTFDDYFGNAWKSSSGPLQLVFAYFAVVQNIKKEEIENLQKYHDIISRPSHIFRLCNDLASASAEIARGETANSVSCYMRTKGISEELATESVMNLIDETWKKMNKEKLGGSLFAKPFVETAINLARQSHCTYHNGDAHTSPDELTRKRVLSVITEPILPFER</sequence>
<evidence type="ECO:0000256" key="7">
    <source>
        <dbReference type="SAM" id="Coils"/>
    </source>
</evidence>
<dbReference type="InterPro" id="IPR034741">
    <property type="entry name" value="Terpene_cyclase-like_1_C"/>
</dbReference>
<dbReference type="PANTHER" id="PTHR31225:SF252">
    <property type="entry name" value="TERPENE SYNTHASE 12-RELATED"/>
    <property type="match status" value="1"/>
</dbReference>
<evidence type="ECO:0000256" key="3">
    <source>
        <dbReference type="ARBA" id="ARBA00022842"/>
    </source>
</evidence>
<evidence type="ECO:0000256" key="5">
    <source>
        <dbReference type="ARBA" id="ARBA00066664"/>
    </source>
</evidence>
<dbReference type="FunFam" id="1.10.600.10:FF:000007">
    <property type="entry name" value="Isoprene synthase, chloroplastic"/>
    <property type="match status" value="1"/>
</dbReference>
<evidence type="ECO:0000256" key="2">
    <source>
        <dbReference type="ARBA" id="ARBA00022723"/>
    </source>
</evidence>
<dbReference type="GO" id="GO:0000287">
    <property type="term" value="F:magnesium ion binding"/>
    <property type="evidence" value="ECO:0007669"/>
    <property type="project" value="InterPro"/>
</dbReference>
<evidence type="ECO:0000256" key="4">
    <source>
        <dbReference type="ARBA" id="ARBA00023239"/>
    </source>
</evidence>
<proteinExistence type="evidence at transcript level"/>
<dbReference type="AlphaFoldDB" id="H2CSU4"/>
<dbReference type="InterPro" id="IPR036965">
    <property type="entry name" value="Terpene_synth_N_sf"/>
</dbReference>
<keyword evidence="2" id="KW-0479">Metal-binding</keyword>
<dbReference type="EC" id="4.2.3.27" evidence="5"/>
<dbReference type="SFLD" id="SFLDS00005">
    <property type="entry name" value="Isoprenoid_Synthase_Type_I"/>
    <property type="match status" value="1"/>
</dbReference>
<reference evidence="10" key="1">
    <citation type="journal article" date="2013" name="Evolution">
        <title>Isoprene synthase genes form a monophyletic clade of acyclic terpene synthases in the tps-B terpene synthase family.</title>
        <authorList>
            <person name="Sharkey T.D."/>
            <person name="Gray D.W."/>
            <person name="Pell H.K."/>
            <person name="Breneman S.R."/>
            <person name="Topper L."/>
        </authorList>
    </citation>
    <scope>NUCLEOTIDE SEQUENCE</scope>
    <source>
        <strain evidence="10">T1.1Bc2</strain>
    </source>
</reference>
<dbReference type="InterPro" id="IPR008930">
    <property type="entry name" value="Terpenoid_cyclase/PrenylTrfase"/>
</dbReference>
<feature type="coiled-coil region" evidence="7">
    <location>
        <begin position="76"/>
        <end position="107"/>
    </location>
</feature>
<dbReference type="Pfam" id="PF03936">
    <property type="entry name" value="Terpene_synth_C"/>
    <property type="match status" value="1"/>
</dbReference>
<dbReference type="InterPro" id="IPR050148">
    <property type="entry name" value="Terpene_synthase-like"/>
</dbReference>
<dbReference type="FunFam" id="1.50.10.130:FF:000001">
    <property type="entry name" value="Isoprene synthase, chloroplastic"/>
    <property type="match status" value="1"/>
</dbReference>
<keyword evidence="4" id="KW-0456">Lyase</keyword>
<feature type="domain" description="Terpene synthase metal-binding" evidence="9">
    <location>
        <begin position="302"/>
        <end position="539"/>
    </location>
</feature>
<dbReference type="GO" id="GO:0034009">
    <property type="term" value="F:isoprene synthase activity"/>
    <property type="evidence" value="ECO:0007669"/>
    <property type="project" value="UniProtKB-EC"/>
</dbReference>
<dbReference type="InterPro" id="IPR005630">
    <property type="entry name" value="Terpene_synthase_metal-bd"/>
</dbReference>
<dbReference type="SFLD" id="SFLDG01604">
    <property type="entry name" value="Terpene_Cyclase_Like_1_C_Termi"/>
    <property type="match status" value="1"/>
</dbReference>
<dbReference type="CDD" id="cd00684">
    <property type="entry name" value="Terpene_cyclase_plant_C1"/>
    <property type="match status" value="1"/>
</dbReference>
<evidence type="ECO:0000256" key="1">
    <source>
        <dbReference type="ARBA" id="ARBA00001946"/>
    </source>
</evidence>
<dbReference type="PANTHER" id="PTHR31225">
    <property type="entry name" value="OS04G0344100 PROTEIN-RELATED"/>
    <property type="match status" value="1"/>
</dbReference>
<evidence type="ECO:0000259" key="9">
    <source>
        <dbReference type="Pfam" id="PF03936"/>
    </source>
</evidence>
<dbReference type="InterPro" id="IPR001906">
    <property type="entry name" value="Terpene_synth_N"/>
</dbReference>
<evidence type="ECO:0000313" key="10">
    <source>
        <dbReference type="EMBL" id="AEK70966.1"/>
    </source>
</evidence>
<dbReference type="GO" id="GO:0016102">
    <property type="term" value="P:diterpenoid biosynthetic process"/>
    <property type="evidence" value="ECO:0007669"/>
    <property type="project" value="InterPro"/>
</dbReference>
<evidence type="ECO:0000259" key="8">
    <source>
        <dbReference type="Pfam" id="PF01397"/>
    </source>
</evidence>
<feature type="domain" description="Terpene synthase N-terminal" evidence="8">
    <location>
        <begin position="69"/>
        <end position="243"/>
    </location>
</feature>
<dbReference type="Pfam" id="PF01397">
    <property type="entry name" value="Terpene_synth"/>
    <property type="match status" value="1"/>
</dbReference>
<protein>
    <recommendedName>
        <fullName evidence="6">Isoprene synthase, chloroplastic</fullName>
        <ecNumber evidence="5">4.2.3.27</ecNumber>
    </recommendedName>
</protein>
<dbReference type="Gene3D" id="1.10.600.10">
    <property type="entry name" value="Farnesyl Diphosphate Synthase"/>
    <property type="match status" value="1"/>
</dbReference>
<dbReference type="InterPro" id="IPR008949">
    <property type="entry name" value="Isoprenoid_synthase_dom_sf"/>
</dbReference>
<name>H2CSU4_POPDE</name>
<dbReference type="SUPFAM" id="SSF48576">
    <property type="entry name" value="Terpenoid synthases"/>
    <property type="match status" value="1"/>
</dbReference>
<dbReference type="InterPro" id="IPR044814">
    <property type="entry name" value="Terpene_cyclase_plant_C1"/>
</dbReference>
<dbReference type="EMBL" id="JN173039">
    <property type="protein sequence ID" value="AEK70966.1"/>
    <property type="molecule type" value="mRNA"/>
</dbReference>
<accession>H2CSU4</accession>
<keyword evidence="7" id="KW-0175">Coiled coil</keyword>
<organism evidence="10">
    <name type="scientific">Populus deltoides</name>
    <name type="common">Eastern poplar</name>
    <name type="synonym">Eastern cottonwood</name>
    <dbReference type="NCBI Taxonomy" id="3696"/>
    <lineage>
        <taxon>Eukaryota</taxon>
        <taxon>Viridiplantae</taxon>
        <taxon>Streptophyta</taxon>
        <taxon>Embryophyta</taxon>
        <taxon>Tracheophyta</taxon>
        <taxon>Spermatophyta</taxon>
        <taxon>Magnoliopsida</taxon>
        <taxon>eudicotyledons</taxon>
        <taxon>Gunneridae</taxon>
        <taxon>Pentapetalae</taxon>
        <taxon>rosids</taxon>
        <taxon>fabids</taxon>
        <taxon>Malpighiales</taxon>
        <taxon>Salicaceae</taxon>
        <taxon>Saliceae</taxon>
        <taxon>Populus</taxon>
    </lineage>
</organism>